<gene>
    <name evidence="1" type="ORF">P5G51_005205</name>
</gene>
<reference evidence="1 2" key="1">
    <citation type="submission" date="2023-10" db="EMBL/GenBank/DDBJ databases">
        <title>179-bfca-hs.</title>
        <authorList>
            <person name="Miliotis G."/>
            <person name="Sengupta P."/>
            <person name="Hameed A."/>
            <person name="Chuvochina M."/>
            <person name="Mcdonagh F."/>
            <person name="Simpson A.C."/>
            <person name="Singh N.K."/>
            <person name="Rekha P.D."/>
            <person name="Raman K."/>
            <person name="Hugenholtz P."/>
            <person name="Venkateswaran K."/>
        </authorList>
    </citation>
    <scope>NUCLEOTIDE SEQUENCE [LARGE SCALE GENOMIC DNA]</scope>
    <source>
        <strain evidence="1 2">179-BFC-A-HS</strain>
    </source>
</reference>
<comment type="caution">
    <text evidence="1">The sequence shown here is derived from an EMBL/GenBank/DDBJ whole genome shotgun (WGS) entry which is preliminary data.</text>
</comment>
<dbReference type="Proteomes" id="UP001228376">
    <property type="component" value="Unassembled WGS sequence"/>
</dbReference>
<accession>A0ABU5CH64</accession>
<sequence>MNTRFMKDTIDKHVRSIELNINNLAIDLKKQSVAAIGKAADAKVDAAKKSLDDIVSGIK</sequence>
<proteinExistence type="predicted"/>
<dbReference type="RefSeq" id="WP_320384345.1">
    <property type="nucleotide sequence ID" value="NZ_JAROCA020000001.1"/>
</dbReference>
<protein>
    <submittedName>
        <fullName evidence="1">Uncharacterized protein</fullName>
    </submittedName>
</protein>
<evidence type="ECO:0000313" key="2">
    <source>
        <dbReference type="Proteomes" id="UP001228376"/>
    </source>
</evidence>
<evidence type="ECO:0000313" key="1">
    <source>
        <dbReference type="EMBL" id="MDY0404875.1"/>
    </source>
</evidence>
<name>A0ABU5CH64_9BACI</name>
<keyword evidence="2" id="KW-1185">Reference proteome</keyword>
<dbReference type="EMBL" id="JAROCA020000001">
    <property type="protein sequence ID" value="MDY0404875.1"/>
    <property type="molecule type" value="Genomic_DNA"/>
</dbReference>
<organism evidence="1 2">
    <name type="scientific">Tigheibacillus jepli</name>
    <dbReference type="NCBI Taxonomy" id="3035914"/>
    <lineage>
        <taxon>Bacteria</taxon>
        <taxon>Bacillati</taxon>
        <taxon>Bacillota</taxon>
        <taxon>Bacilli</taxon>
        <taxon>Bacillales</taxon>
        <taxon>Bacillaceae</taxon>
        <taxon>Tigheibacillus</taxon>
    </lineage>
</organism>